<gene>
    <name evidence="1" type="ORF">FMM08_07100</name>
</gene>
<proteinExistence type="predicted"/>
<accession>A0A5C8ZHA5</accession>
<protein>
    <recommendedName>
        <fullName evidence="3">YacP-like NYN domain-containing protein</fullName>
    </recommendedName>
</protein>
<reference evidence="1 2" key="1">
    <citation type="submission" date="2019-07" db="EMBL/GenBank/DDBJ databases">
        <title>Quadrisphaera sp. strain DD2A genome sequencing and assembly.</title>
        <authorList>
            <person name="Kim I."/>
        </authorList>
    </citation>
    <scope>NUCLEOTIDE SEQUENCE [LARGE SCALE GENOMIC DNA]</scope>
    <source>
        <strain evidence="1 2">DD2A</strain>
    </source>
</reference>
<evidence type="ECO:0008006" key="3">
    <source>
        <dbReference type="Google" id="ProtNLM"/>
    </source>
</evidence>
<name>A0A5C8ZHA5_9ACTN</name>
<comment type="caution">
    <text evidence="1">The sequence shown here is derived from an EMBL/GenBank/DDBJ whole genome shotgun (WGS) entry which is preliminary data.</text>
</comment>
<evidence type="ECO:0000313" key="2">
    <source>
        <dbReference type="Proteomes" id="UP000321234"/>
    </source>
</evidence>
<sequence length="144" mass="15070">MAEDDDDRVDLVVDAANAVGSRPDGWWRDRPGAARRLLGQLSHLAARTSATGPDGRALALGEVHAVLEGAARSASPGGLRDAVHVHLAEADGDSSVAELTELLTARGRAVLVVTADRGLRARLPPTAVCAGPGWLRDLLDELEE</sequence>
<organism evidence="1 2">
    <name type="scientific">Quadrisphaera setariae</name>
    <dbReference type="NCBI Taxonomy" id="2593304"/>
    <lineage>
        <taxon>Bacteria</taxon>
        <taxon>Bacillati</taxon>
        <taxon>Actinomycetota</taxon>
        <taxon>Actinomycetes</taxon>
        <taxon>Kineosporiales</taxon>
        <taxon>Kineosporiaceae</taxon>
        <taxon>Quadrisphaera</taxon>
    </lineage>
</organism>
<dbReference type="EMBL" id="VKAC01000003">
    <property type="protein sequence ID" value="TXR57207.1"/>
    <property type="molecule type" value="Genomic_DNA"/>
</dbReference>
<dbReference type="AlphaFoldDB" id="A0A5C8ZHA5"/>
<dbReference type="OrthoDB" id="3404294at2"/>
<dbReference type="RefSeq" id="WP_147925626.1">
    <property type="nucleotide sequence ID" value="NZ_VKAC01000003.1"/>
</dbReference>
<dbReference type="Proteomes" id="UP000321234">
    <property type="component" value="Unassembled WGS sequence"/>
</dbReference>
<keyword evidence="2" id="KW-1185">Reference proteome</keyword>
<evidence type="ECO:0000313" key="1">
    <source>
        <dbReference type="EMBL" id="TXR57207.1"/>
    </source>
</evidence>